<organism evidence="5 6">
    <name type="scientific">Laceyella tengchongensis</name>
    <dbReference type="NCBI Taxonomy" id="574699"/>
    <lineage>
        <taxon>Bacteria</taxon>
        <taxon>Bacillati</taxon>
        <taxon>Bacillota</taxon>
        <taxon>Bacilli</taxon>
        <taxon>Bacillales</taxon>
        <taxon>Thermoactinomycetaceae</taxon>
        <taxon>Laceyella</taxon>
    </lineage>
</organism>
<evidence type="ECO:0000256" key="1">
    <source>
        <dbReference type="ARBA" id="ARBA00022737"/>
    </source>
</evidence>
<dbReference type="InterPro" id="IPR019734">
    <property type="entry name" value="TPR_rpt"/>
</dbReference>
<sequence length="440" mass="51158">MEYIHPSQIGELLRKRRKELGLRLEDLADDFISPSTISNIERGITYVNEEKVRYIADKLGVNLEQIHELWAKEKQEEEQMELKLAAVESIVDLMNPDKGLEKLRKLAVPNNHLSTAYVHFLRGKIYLQKKNWVKSQNHFLEAIRIVDQKGEWQKSNIKAASYHELGRIAMEVHDADQALKYVEEGIEHFQEAGERSDYKSMLLAAKVKVLEKLDRIEEGLRLIEDLWQQIDEIKNVEVALNLSQSRVSMLTKLKLYDEAVSHATAGIELARINKKPEHASELWMMLGGIHLRKGQWDEAEDCFRTALCLQEKIKADELKIKTHTYLGMVLLEQGKSDEAKQVLEEAVAICERNHQTMPHRETYIVLGDCHAKQGAYSDAIQVYEKVWKMARKKGDKPQEHKVILKLARCYEQQDKEKFAEFLQELYRVENELDLELDVLY</sequence>
<feature type="repeat" description="TPR" evidence="3">
    <location>
        <begin position="280"/>
        <end position="313"/>
    </location>
</feature>
<evidence type="ECO:0000313" key="5">
    <source>
        <dbReference type="EMBL" id="SMP11541.1"/>
    </source>
</evidence>
<dbReference type="EMBL" id="FXTU01000002">
    <property type="protein sequence ID" value="SMP11541.1"/>
    <property type="molecule type" value="Genomic_DNA"/>
</dbReference>
<accession>A0AA46AEA4</accession>
<dbReference type="InterPro" id="IPR010982">
    <property type="entry name" value="Lambda_DNA-bd_dom_sf"/>
</dbReference>
<evidence type="ECO:0000259" key="4">
    <source>
        <dbReference type="PROSITE" id="PS50943"/>
    </source>
</evidence>
<reference evidence="5" key="1">
    <citation type="submission" date="2017-05" db="EMBL/GenBank/DDBJ databases">
        <authorList>
            <person name="Varghese N."/>
            <person name="Submissions S."/>
        </authorList>
    </citation>
    <scope>NUCLEOTIDE SEQUENCE</scope>
    <source>
        <strain evidence="5">DSM 45262</strain>
    </source>
</reference>
<feature type="domain" description="HTH cro/C1-type" evidence="4">
    <location>
        <begin position="13"/>
        <end position="66"/>
    </location>
</feature>
<evidence type="ECO:0000256" key="2">
    <source>
        <dbReference type="ARBA" id="ARBA00022803"/>
    </source>
</evidence>
<dbReference type="PROSITE" id="PS50943">
    <property type="entry name" value="HTH_CROC1"/>
    <property type="match status" value="1"/>
</dbReference>
<dbReference type="RefSeq" id="WP_106341396.1">
    <property type="nucleotide sequence ID" value="NZ_FXTU01000002.1"/>
</dbReference>
<dbReference type="SMART" id="SM00530">
    <property type="entry name" value="HTH_XRE"/>
    <property type="match status" value="1"/>
</dbReference>
<evidence type="ECO:0000256" key="3">
    <source>
        <dbReference type="PROSITE-ProRule" id="PRU00339"/>
    </source>
</evidence>
<dbReference type="CDD" id="cd00093">
    <property type="entry name" value="HTH_XRE"/>
    <property type="match status" value="1"/>
</dbReference>
<dbReference type="SUPFAM" id="SSF48452">
    <property type="entry name" value="TPR-like"/>
    <property type="match status" value="2"/>
</dbReference>
<keyword evidence="6" id="KW-1185">Reference proteome</keyword>
<comment type="caution">
    <text evidence="5">The sequence shown here is derived from an EMBL/GenBank/DDBJ whole genome shotgun (WGS) entry which is preliminary data.</text>
</comment>
<evidence type="ECO:0000313" key="6">
    <source>
        <dbReference type="Proteomes" id="UP001157946"/>
    </source>
</evidence>
<dbReference type="Pfam" id="PF13424">
    <property type="entry name" value="TPR_12"/>
    <property type="match status" value="1"/>
</dbReference>
<dbReference type="Proteomes" id="UP001157946">
    <property type="component" value="Unassembled WGS sequence"/>
</dbReference>
<dbReference type="Pfam" id="PF01381">
    <property type="entry name" value="HTH_3"/>
    <property type="match status" value="1"/>
</dbReference>
<keyword evidence="2 3" id="KW-0802">TPR repeat</keyword>
<dbReference type="PROSITE" id="PS50005">
    <property type="entry name" value="TPR"/>
    <property type="match status" value="3"/>
</dbReference>
<gene>
    <name evidence="5" type="ORF">SAMN06265361_102267</name>
</gene>
<protein>
    <submittedName>
        <fullName evidence="5">Tetratricopeptide repeat-containing protein</fullName>
    </submittedName>
</protein>
<dbReference type="InterPro" id="IPR001387">
    <property type="entry name" value="Cro/C1-type_HTH"/>
</dbReference>
<feature type="repeat" description="TPR" evidence="3">
    <location>
        <begin position="360"/>
        <end position="393"/>
    </location>
</feature>
<dbReference type="SUPFAM" id="SSF47413">
    <property type="entry name" value="lambda repressor-like DNA-binding domains"/>
    <property type="match status" value="1"/>
</dbReference>
<dbReference type="SMART" id="SM00028">
    <property type="entry name" value="TPR"/>
    <property type="match status" value="5"/>
</dbReference>
<name>A0AA46AEA4_9BACL</name>
<dbReference type="InterPro" id="IPR011990">
    <property type="entry name" value="TPR-like_helical_dom_sf"/>
</dbReference>
<dbReference type="GO" id="GO:0003677">
    <property type="term" value="F:DNA binding"/>
    <property type="evidence" value="ECO:0007669"/>
    <property type="project" value="InterPro"/>
</dbReference>
<feature type="repeat" description="TPR" evidence="3">
    <location>
        <begin position="320"/>
        <end position="353"/>
    </location>
</feature>
<dbReference type="Pfam" id="PF13176">
    <property type="entry name" value="TPR_7"/>
    <property type="match status" value="1"/>
</dbReference>
<dbReference type="PANTHER" id="PTHR45641:SF19">
    <property type="entry name" value="NEPHROCYSTIN-3"/>
    <property type="match status" value="1"/>
</dbReference>
<dbReference type="Gene3D" id="1.10.260.40">
    <property type="entry name" value="lambda repressor-like DNA-binding domains"/>
    <property type="match status" value="1"/>
</dbReference>
<keyword evidence="1" id="KW-0677">Repeat</keyword>
<dbReference type="Gene3D" id="1.25.40.10">
    <property type="entry name" value="Tetratricopeptide repeat domain"/>
    <property type="match status" value="2"/>
</dbReference>
<proteinExistence type="predicted"/>
<dbReference type="PANTHER" id="PTHR45641">
    <property type="entry name" value="TETRATRICOPEPTIDE REPEAT PROTEIN (AFU_ORTHOLOGUE AFUA_6G03870)"/>
    <property type="match status" value="1"/>
</dbReference>
<dbReference type="AlphaFoldDB" id="A0AA46AEA4"/>